<organism evidence="2 3">
    <name type="scientific">Owenia fusiformis</name>
    <name type="common">Polychaete worm</name>
    <dbReference type="NCBI Taxonomy" id="6347"/>
    <lineage>
        <taxon>Eukaryota</taxon>
        <taxon>Metazoa</taxon>
        <taxon>Spiralia</taxon>
        <taxon>Lophotrochozoa</taxon>
        <taxon>Annelida</taxon>
        <taxon>Polychaeta</taxon>
        <taxon>Sedentaria</taxon>
        <taxon>Canalipalpata</taxon>
        <taxon>Sabellida</taxon>
        <taxon>Oweniida</taxon>
        <taxon>Oweniidae</taxon>
        <taxon>Owenia</taxon>
    </lineage>
</organism>
<evidence type="ECO:0000256" key="1">
    <source>
        <dbReference type="SAM" id="MobiDB-lite"/>
    </source>
</evidence>
<proteinExistence type="predicted"/>
<comment type="caution">
    <text evidence="2">The sequence shown here is derived from an EMBL/GenBank/DDBJ whole genome shotgun (WGS) entry which is preliminary data.</text>
</comment>
<keyword evidence="3" id="KW-1185">Reference proteome</keyword>
<gene>
    <name evidence="2" type="ORF">OFUS_LOCUS10104</name>
</gene>
<dbReference type="Proteomes" id="UP000749559">
    <property type="component" value="Unassembled WGS sequence"/>
</dbReference>
<feature type="region of interest" description="Disordered" evidence="1">
    <location>
        <begin position="34"/>
        <end position="64"/>
    </location>
</feature>
<reference evidence="2" key="1">
    <citation type="submission" date="2022-03" db="EMBL/GenBank/DDBJ databases">
        <authorList>
            <person name="Martin C."/>
        </authorList>
    </citation>
    <scope>NUCLEOTIDE SEQUENCE</scope>
</reference>
<name>A0A8S4NQ25_OWEFU</name>
<sequence length="115" mass="12712">MIKIIFQVSDPVEQGSKKATPTPLLTPVEKTTPVMFHGHDDMRDPVEQGSKVKQATPTPLLTPIETPTPVMFHGHDDMLSSQDDTLSDAVRMGMDSLRNNYTIVAKNLLLINQSI</sequence>
<evidence type="ECO:0000313" key="2">
    <source>
        <dbReference type="EMBL" id="CAH1783805.1"/>
    </source>
</evidence>
<evidence type="ECO:0000313" key="3">
    <source>
        <dbReference type="Proteomes" id="UP000749559"/>
    </source>
</evidence>
<protein>
    <submittedName>
        <fullName evidence="2">Uncharacterized protein</fullName>
    </submittedName>
</protein>
<dbReference type="AlphaFoldDB" id="A0A8S4NQ25"/>
<accession>A0A8S4NQ25</accession>
<feature type="compositionally biased region" description="Basic and acidic residues" evidence="1">
    <location>
        <begin position="37"/>
        <end position="46"/>
    </location>
</feature>
<dbReference type="EMBL" id="CAIIXF020000005">
    <property type="protein sequence ID" value="CAH1783805.1"/>
    <property type="molecule type" value="Genomic_DNA"/>
</dbReference>